<dbReference type="Pfam" id="PF13560">
    <property type="entry name" value="HTH_31"/>
    <property type="match status" value="1"/>
</dbReference>
<dbReference type="RefSeq" id="WP_344907450.1">
    <property type="nucleotide sequence ID" value="NZ_BAABAS010000029.1"/>
</dbReference>
<comment type="caution">
    <text evidence="2">The sequence shown here is derived from an EMBL/GenBank/DDBJ whole genome shotgun (WGS) entry which is preliminary data.</text>
</comment>
<keyword evidence="3" id="KW-1185">Reference proteome</keyword>
<dbReference type="Gene3D" id="1.10.260.40">
    <property type="entry name" value="lambda repressor-like DNA-binding domains"/>
    <property type="match status" value="1"/>
</dbReference>
<dbReference type="InterPro" id="IPR010982">
    <property type="entry name" value="Lambda_DNA-bd_dom_sf"/>
</dbReference>
<dbReference type="SMART" id="SM00530">
    <property type="entry name" value="HTH_XRE"/>
    <property type="match status" value="1"/>
</dbReference>
<evidence type="ECO:0000313" key="3">
    <source>
        <dbReference type="Proteomes" id="UP001501710"/>
    </source>
</evidence>
<gene>
    <name evidence="2" type="ORF">GCM10022254_74060</name>
</gene>
<evidence type="ECO:0000313" key="2">
    <source>
        <dbReference type="EMBL" id="GAA4242169.1"/>
    </source>
</evidence>
<proteinExistence type="predicted"/>
<dbReference type="InterPro" id="IPR001387">
    <property type="entry name" value="Cro/C1-type_HTH"/>
</dbReference>
<dbReference type="EMBL" id="BAABAS010000029">
    <property type="protein sequence ID" value="GAA4242169.1"/>
    <property type="molecule type" value="Genomic_DNA"/>
</dbReference>
<reference evidence="3" key="1">
    <citation type="journal article" date="2019" name="Int. J. Syst. Evol. Microbiol.">
        <title>The Global Catalogue of Microorganisms (GCM) 10K type strain sequencing project: providing services to taxonomists for standard genome sequencing and annotation.</title>
        <authorList>
            <consortium name="The Broad Institute Genomics Platform"/>
            <consortium name="The Broad Institute Genome Sequencing Center for Infectious Disease"/>
            <person name="Wu L."/>
            <person name="Ma J."/>
        </authorList>
    </citation>
    <scope>NUCLEOTIDE SEQUENCE [LARGE SCALE GENOMIC DNA]</scope>
    <source>
        <strain evidence="3">JCM 17440</strain>
    </source>
</reference>
<dbReference type="CDD" id="cd00093">
    <property type="entry name" value="HTH_XRE"/>
    <property type="match status" value="1"/>
</dbReference>
<dbReference type="Proteomes" id="UP001501710">
    <property type="component" value="Unassembled WGS sequence"/>
</dbReference>
<name>A0ABP8CQW4_9ACTN</name>
<dbReference type="InterPro" id="IPR043917">
    <property type="entry name" value="DUF5753"/>
</dbReference>
<organism evidence="2 3">
    <name type="scientific">Actinomadura meridiana</name>
    <dbReference type="NCBI Taxonomy" id="559626"/>
    <lineage>
        <taxon>Bacteria</taxon>
        <taxon>Bacillati</taxon>
        <taxon>Actinomycetota</taxon>
        <taxon>Actinomycetes</taxon>
        <taxon>Streptosporangiales</taxon>
        <taxon>Thermomonosporaceae</taxon>
        <taxon>Actinomadura</taxon>
    </lineage>
</organism>
<protein>
    <submittedName>
        <fullName evidence="2">Helix-turn-helix transcriptional regulator</fullName>
    </submittedName>
</protein>
<dbReference type="Pfam" id="PF19054">
    <property type="entry name" value="DUF5753"/>
    <property type="match status" value="1"/>
</dbReference>
<dbReference type="SUPFAM" id="SSF47413">
    <property type="entry name" value="lambda repressor-like DNA-binding domains"/>
    <property type="match status" value="1"/>
</dbReference>
<sequence>MASTSEKKMDVDPELVGFAREFRRRREAAGLNQTELAEQVNVARSYISHVERARTKCRRDFTIRVDKALNANGELVKAWDELVEILRTIKYPTYFAHFPKAEFQADMLRGYEIRLVYGLFQTEAYARFLLPNEEDFQSRIRRQEILKRNPPPLISVVMNESVLYREIDCPKTMKEQLEYLIELSEREGINIQIAPLAYYRGVRTSFTIATLPDMSMVVVTDKAYGGETSTKPEDLKKTTEAFVTLQAEALSAKESRALIRKVIDERWT</sequence>
<evidence type="ECO:0000259" key="1">
    <source>
        <dbReference type="PROSITE" id="PS50943"/>
    </source>
</evidence>
<feature type="domain" description="HTH cro/C1-type" evidence="1">
    <location>
        <begin position="22"/>
        <end position="56"/>
    </location>
</feature>
<accession>A0ABP8CQW4</accession>
<dbReference type="PROSITE" id="PS50943">
    <property type="entry name" value="HTH_CROC1"/>
    <property type="match status" value="1"/>
</dbReference>